<evidence type="ECO:0000256" key="2">
    <source>
        <dbReference type="ARBA" id="ARBA00005752"/>
    </source>
</evidence>
<feature type="site" description="Important for beta-aspartyl-AMP intermediate formation" evidence="13">
    <location>
        <position position="349"/>
    </location>
</feature>
<keyword evidence="9 11" id="KW-0315">Glutamine amidotransferase</keyword>
<comment type="similarity">
    <text evidence="2">Belongs to the asparagine synthetase family.</text>
</comment>
<dbReference type="InterPro" id="IPR017932">
    <property type="entry name" value="GATase_2_dom"/>
</dbReference>
<dbReference type="EMBL" id="FNGV01000006">
    <property type="protein sequence ID" value="SDM22548.1"/>
    <property type="molecule type" value="Genomic_DNA"/>
</dbReference>
<dbReference type="AlphaFoldDB" id="A0A1G9RH28"/>
<evidence type="ECO:0000313" key="15">
    <source>
        <dbReference type="EMBL" id="SDM22548.1"/>
    </source>
</evidence>
<dbReference type="RefSeq" id="WP_089890204.1">
    <property type="nucleotide sequence ID" value="NZ_FNGV01000006.1"/>
</dbReference>
<dbReference type="InterPro" id="IPR050795">
    <property type="entry name" value="Asn_Synthetase"/>
</dbReference>
<evidence type="ECO:0000256" key="6">
    <source>
        <dbReference type="ARBA" id="ARBA00022741"/>
    </source>
</evidence>
<keyword evidence="7 12" id="KW-0067">ATP-binding</keyword>
<dbReference type="CDD" id="cd01991">
    <property type="entry name" value="Asn_synthase_B_C"/>
    <property type="match status" value="1"/>
</dbReference>
<accession>A0A1G9RH28</accession>
<dbReference type="SUPFAM" id="SSF56235">
    <property type="entry name" value="N-terminal nucleophile aminohydrolases (Ntn hydrolases)"/>
    <property type="match status" value="1"/>
</dbReference>
<proteinExistence type="inferred from homology"/>
<feature type="domain" description="Glutamine amidotransferase type-2" evidence="14">
    <location>
        <begin position="2"/>
        <end position="186"/>
    </location>
</feature>
<dbReference type="PANTHER" id="PTHR11772:SF2">
    <property type="entry name" value="ASPARAGINE SYNTHETASE [GLUTAMINE-HYDROLYZING]"/>
    <property type="match status" value="1"/>
</dbReference>
<dbReference type="STRING" id="192904.SAMN04488514_106142"/>
<keyword evidence="16" id="KW-1185">Reference proteome</keyword>
<dbReference type="CDD" id="cd00712">
    <property type="entry name" value="AsnB"/>
    <property type="match status" value="1"/>
</dbReference>
<evidence type="ECO:0000256" key="11">
    <source>
        <dbReference type="PIRSR" id="PIRSR001589-1"/>
    </source>
</evidence>
<dbReference type="Proteomes" id="UP000199440">
    <property type="component" value="Unassembled WGS sequence"/>
</dbReference>
<keyword evidence="8 11" id="KW-0061">Asparagine biosynthesis</keyword>
<gene>
    <name evidence="15" type="ORF">SAMN04488514_106142</name>
</gene>
<evidence type="ECO:0000256" key="12">
    <source>
        <dbReference type="PIRSR" id="PIRSR001589-2"/>
    </source>
</evidence>
<dbReference type="GO" id="GO:0005829">
    <property type="term" value="C:cytosol"/>
    <property type="evidence" value="ECO:0007669"/>
    <property type="project" value="TreeGrafter"/>
</dbReference>
<evidence type="ECO:0000256" key="5">
    <source>
        <dbReference type="ARBA" id="ARBA00022605"/>
    </source>
</evidence>
<dbReference type="InterPro" id="IPR033738">
    <property type="entry name" value="AsnB_N"/>
</dbReference>
<dbReference type="GO" id="GO:0004066">
    <property type="term" value="F:asparagine synthase (glutamine-hydrolyzing) activity"/>
    <property type="evidence" value="ECO:0007669"/>
    <property type="project" value="UniProtKB-EC"/>
</dbReference>
<dbReference type="Pfam" id="PF13537">
    <property type="entry name" value="GATase_7"/>
    <property type="match status" value="1"/>
</dbReference>
<protein>
    <recommendedName>
        <fullName evidence="3">asparagine synthase (glutamine-hydrolyzing)</fullName>
        <ecNumber evidence="3">6.3.5.4</ecNumber>
    </recommendedName>
</protein>
<evidence type="ECO:0000256" key="13">
    <source>
        <dbReference type="PIRSR" id="PIRSR001589-3"/>
    </source>
</evidence>
<feature type="active site" description="For GATase activity" evidence="11">
    <location>
        <position position="2"/>
    </location>
</feature>
<organism evidence="15 16">
    <name type="scientific">Kriegella aquimaris</name>
    <dbReference type="NCBI Taxonomy" id="192904"/>
    <lineage>
        <taxon>Bacteria</taxon>
        <taxon>Pseudomonadati</taxon>
        <taxon>Bacteroidota</taxon>
        <taxon>Flavobacteriia</taxon>
        <taxon>Flavobacteriales</taxon>
        <taxon>Flavobacteriaceae</taxon>
        <taxon>Kriegella</taxon>
    </lineage>
</organism>
<dbReference type="Pfam" id="PF00733">
    <property type="entry name" value="Asn_synthase"/>
    <property type="match status" value="1"/>
</dbReference>
<evidence type="ECO:0000256" key="3">
    <source>
        <dbReference type="ARBA" id="ARBA00012737"/>
    </source>
</evidence>
<dbReference type="EC" id="6.3.5.4" evidence="3"/>
<dbReference type="GO" id="GO:0006529">
    <property type="term" value="P:asparagine biosynthetic process"/>
    <property type="evidence" value="ECO:0007669"/>
    <property type="project" value="UniProtKB-KW"/>
</dbReference>
<dbReference type="Gene3D" id="3.60.20.10">
    <property type="entry name" value="Glutamine Phosphoribosylpyrophosphate, subunit 1, domain 1"/>
    <property type="match status" value="1"/>
</dbReference>
<evidence type="ECO:0000256" key="8">
    <source>
        <dbReference type="ARBA" id="ARBA00022888"/>
    </source>
</evidence>
<evidence type="ECO:0000313" key="16">
    <source>
        <dbReference type="Proteomes" id="UP000199440"/>
    </source>
</evidence>
<reference evidence="15 16" key="1">
    <citation type="submission" date="2016-10" db="EMBL/GenBank/DDBJ databases">
        <authorList>
            <person name="de Groot N.N."/>
        </authorList>
    </citation>
    <scope>NUCLEOTIDE SEQUENCE [LARGE SCALE GENOMIC DNA]</scope>
    <source>
        <strain evidence="15 16">DSM 19886</strain>
    </source>
</reference>
<dbReference type="NCBIfam" id="NF006949">
    <property type="entry name" value="PRK09431.1"/>
    <property type="match status" value="1"/>
</dbReference>
<evidence type="ECO:0000256" key="7">
    <source>
        <dbReference type="ARBA" id="ARBA00022840"/>
    </source>
</evidence>
<dbReference type="GO" id="GO:0005524">
    <property type="term" value="F:ATP binding"/>
    <property type="evidence" value="ECO:0007669"/>
    <property type="project" value="UniProtKB-KW"/>
</dbReference>
<keyword evidence="5 11" id="KW-0028">Amino-acid biosynthesis</keyword>
<dbReference type="PIRSF" id="PIRSF001589">
    <property type="entry name" value="Asn_synthetase_glu-h"/>
    <property type="match status" value="1"/>
</dbReference>
<evidence type="ECO:0000256" key="9">
    <source>
        <dbReference type="ARBA" id="ARBA00022962"/>
    </source>
</evidence>
<dbReference type="PANTHER" id="PTHR11772">
    <property type="entry name" value="ASPARAGINE SYNTHETASE"/>
    <property type="match status" value="1"/>
</dbReference>
<dbReference type="NCBIfam" id="TIGR01536">
    <property type="entry name" value="asn_synth_AEB"/>
    <property type="match status" value="1"/>
</dbReference>
<feature type="binding site" evidence="12">
    <location>
        <position position="273"/>
    </location>
    <ligand>
        <name>ATP</name>
        <dbReference type="ChEBI" id="CHEBI:30616"/>
    </ligand>
</feature>
<dbReference type="InterPro" id="IPR001962">
    <property type="entry name" value="Asn_synthase"/>
</dbReference>
<dbReference type="InterPro" id="IPR014729">
    <property type="entry name" value="Rossmann-like_a/b/a_fold"/>
</dbReference>
<keyword evidence="6 12" id="KW-0547">Nucleotide-binding</keyword>
<evidence type="ECO:0000259" key="14">
    <source>
        <dbReference type="PROSITE" id="PS51278"/>
    </source>
</evidence>
<keyword evidence="4" id="KW-0436">Ligase</keyword>
<evidence type="ECO:0000256" key="10">
    <source>
        <dbReference type="ARBA" id="ARBA00048741"/>
    </source>
</evidence>
<dbReference type="Gene3D" id="3.40.50.620">
    <property type="entry name" value="HUPs"/>
    <property type="match status" value="1"/>
</dbReference>
<evidence type="ECO:0000256" key="4">
    <source>
        <dbReference type="ARBA" id="ARBA00022598"/>
    </source>
</evidence>
<dbReference type="InterPro" id="IPR006426">
    <property type="entry name" value="Asn_synth_AEB"/>
</dbReference>
<feature type="binding site" evidence="12">
    <location>
        <begin position="347"/>
        <end position="348"/>
    </location>
    <ligand>
        <name>ATP</name>
        <dbReference type="ChEBI" id="CHEBI:30616"/>
    </ligand>
</feature>
<comment type="catalytic activity">
    <reaction evidence="10">
        <text>L-aspartate + L-glutamine + ATP + H2O = L-asparagine + L-glutamate + AMP + diphosphate + H(+)</text>
        <dbReference type="Rhea" id="RHEA:12228"/>
        <dbReference type="ChEBI" id="CHEBI:15377"/>
        <dbReference type="ChEBI" id="CHEBI:15378"/>
        <dbReference type="ChEBI" id="CHEBI:29985"/>
        <dbReference type="ChEBI" id="CHEBI:29991"/>
        <dbReference type="ChEBI" id="CHEBI:30616"/>
        <dbReference type="ChEBI" id="CHEBI:33019"/>
        <dbReference type="ChEBI" id="CHEBI:58048"/>
        <dbReference type="ChEBI" id="CHEBI:58359"/>
        <dbReference type="ChEBI" id="CHEBI:456215"/>
        <dbReference type="EC" id="6.3.5.4"/>
    </reaction>
</comment>
<dbReference type="InterPro" id="IPR029055">
    <property type="entry name" value="Ntn_hydrolases_N"/>
</dbReference>
<sequence length="556" mass="63333">MCGIVCAFDVKESTEVLRPQLLEMSKKVRHRGPDWSGIYADDKAILAHERLSIVDPASGKQPLFSPDNKLVLAANGEIYNHRELRKQFEGKYDFRTESDCEVILALYQEKGVDFIDEMNGIFGFAIYDSEKDEYFIARDHMGIIPLYMGWDQNGTFYVASELKALEGTCTKIELFPPGHYLHSKDGELKKWYSRDWMEYDAVKDNATSIQEIKEALEAAVHRQLMSDVPYGVLLSGGLDSSVTSAIAKKYAQKRIESDDTTDAWWPQLHSFSVGLEGSPDLAAAQKVAKHIGTVHHEIKFTIQEGLDAIKDVIYNLETYDITTIRASTPMYLMARVIKSMGIKMVLSGEGADELFGGYLYFHKAPNDKEFHEETVRKLSKLHMYDCLRANKSLAAWGIEGRVPFLDKEFMDVAMRINPKDKMINGERMEKWVVRKAFEDMLPESVAWRQKEQFSDGVGYSWIDTLKELVNEEVSDEQLANAKFRFPIQTPQNKEEFYYRTIFESHFPSDAAALCVPQEPSVACSTKIALEWDEAFKNMNDPSGRAVAKVHEDAYSK</sequence>
<dbReference type="SUPFAM" id="SSF52402">
    <property type="entry name" value="Adenine nucleotide alpha hydrolases-like"/>
    <property type="match status" value="1"/>
</dbReference>
<dbReference type="FunFam" id="3.40.50.620:FF:000031">
    <property type="entry name" value="Asparagine synthase B"/>
    <property type="match status" value="1"/>
</dbReference>
<dbReference type="PROSITE" id="PS51278">
    <property type="entry name" value="GATASE_TYPE_2"/>
    <property type="match status" value="1"/>
</dbReference>
<feature type="binding site" evidence="12">
    <location>
        <position position="233"/>
    </location>
    <ligand>
        <name>ATP</name>
        <dbReference type="ChEBI" id="CHEBI:30616"/>
    </ligand>
</feature>
<evidence type="ECO:0000256" key="1">
    <source>
        <dbReference type="ARBA" id="ARBA00005187"/>
    </source>
</evidence>
<dbReference type="OrthoDB" id="9763290at2"/>
<name>A0A1G9RH28_9FLAO</name>
<comment type="pathway">
    <text evidence="1">Amino-acid biosynthesis; L-asparagine biosynthesis; L-asparagine from L-aspartate (L-Gln route): step 1/1.</text>
</comment>
<feature type="binding site" evidence="12">
    <location>
        <position position="99"/>
    </location>
    <ligand>
        <name>L-glutamine</name>
        <dbReference type="ChEBI" id="CHEBI:58359"/>
    </ligand>
</feature>